<protein>
    <submittedName>
        <fullName evidence="1">Uncharacterized protein</fullName>
    </submittedName>
</protein>
<evidence type="ECO:0000313" key="2">
    <source>
        <dbReference type="Proteomes" id="UP001179952"/>
    </source>
</evidence>
<dbReference type="EMBL" id="JAUJYN010000012">
    <property type="protein sequence ID" value="KAK1259913.1"/>
    <property type="molecule type" value="Genomic_DNA"/>
</dbReference>
<accession>A0AAV9A6V0</accession>
<comment type="caution">
    <text evidence="1">The sequence shown here is derived from an EMBL/GenBank/DDBJ whole genome shotgun (WGS) entry which is preliminary data.</text>
</comment>
<gene>
    <name evidence="1" type="ORF">QJS04_geneDACA021512</name>
</gene>
<name>A0AAV9A6V0_ACOGR</name>
<reference evidence="1" key="2">
    <citation type="submission" date="2023-06" db="EMBL/GenBank/DDBJ databases">
        <authorList>
            <person name="Ma L."/>
            <person name="Liu K.-W."/>
            <person name="Li Z."/>
            <person name="Hsiao Y.-Y."/>
            <person name="Qi Y."/>
            <person name="Fu T."/>
            <person name="Tang G."/>
            <person name="Zhang D."/>
            <person name="Sun W.-H."/>
            <person name="Liu D.-K."/>
            <person name="Li Y."/>
            <person name="Chen G.-Z."/>
            <person name="Liu X.-D."/>
            <person name="Liao X.-Y."/>
            <person name="Jiang Y.-T."/>
            <person name="Yu X."/>
            <person name="Hao Y."/>
            <person name="Huang J."/>
            <person name="Zhao X.-W."/>
            <person name="Ke S."/>
            <person name="Chen Y.-Y."/>
            <person name="Wu W.-L."/>
            <person name="Hsu J.-L."/>
            <person name="Lin Y.-F."/>
            <person name="Huang M.-D."/>
            <person name="Li C.-Y."/>
            <person name="Huang L."/>
            <person name="Wang Z.-W."/>
            <person name="Zhao X."/>
            <person name="Zhong W.-Y."/>
            <person name="Peng D.-H."/>
            <person name="Ahmad S."/>
            <person name="Lan S."/>
            <person name="Zhang J.-S."/>
            <person name="Tsai W.-C."/>
            <person name="Van De Peer Y."/>
            <person name="Liu Z.-J."/>
        </authorList>
    </citation>
    <scope>NUCLEOTIDE SEQUENCE</scope>
    <source>
        <strain evidence="1">SCP</strain>
        <tissue evidence="1">Leaves</tissue>
    </source>
</reference>
<reference evidence="1" key="1">
    <citation type="journal article" date="2023" name="Nat. Commun.">
        <title>Diploid and tetraploid genomes of Acorus and the evolution of monocots.</title>
        <authorList>
            <person name="Ma L."/>
            <person name="Liu K.W."/>
            <person name="Li Z."/>
            <person name="Hsiao Y.Y."/>
            <person name="Qi Y."/>
            <person name="Fu T."/>
            <person name="Tang G.D."/>
            <person name="Zhang D."/>
            <person name="Sun W.H."/>
            <person name="Liu D.K."/>
            <person name="Li Y."/>
            <person name="Chen G.Z."/>
            <person name="Liu X.D."/>
            <person name="Liao X.Y."/>
            <person name="Jiang Y.T."/>
            <person name="Yu X."/>
            <person name="Hao Y."/>
            <person name="Huang J."/>
            <person name="Zhao X.W."/>
            <person name="Ke S."/>
            <person name="Chen Y.Y."/>
            <person name="Wu W.L."/>
            <person name="Hsu J.L."/>
            <person name="Lin Y.F."/>
            <person name="Huang M.D."/>
            <person name="Li C.Y."/>
            <person name="Huang L."/>
            <person name="Wang Z.W."/>
            <person name="Zhao X."/>
            <person name="Zhong W.Y."/>
            <person name="Peng D.H."/>
            <person name="Ahmad S."/>
            <person name="Lan S."/>
            <person name="Zhang J.S."/>
            <person name="Tsai W.C."/>
            <person name="Van de Peer Y."/>
            <person name="Liu Z.J."/>
        </authorList>
    </citation>
    <scope>NUCLEOTIDE SEQUENCE</scope>
    <source>
        <strain evidence="1">SCP</strain>
    </source>
</reference>
<proteinExistence type="predicted"/>
<evidence type="ECO:0000313" key="1">
    <source>
        <dbReference type="EMBL" id="KAK1259913.1"/>
    </source>
</evidence>
<sequence>MKYYIKLVKMKSYLNNRPPGWRHRPIGLGISMGFSFLPIKNLMHFKLFVSKRRYTVLQLFIKQNIEEVSKIKWADI</sequence>
<dbReference type="Proteomes" id="UP001179952">
    <property type="component" value="Unassembled WGS sequence"/>
</dbReference>
<dbReference type="AlphaFoldDB" id="A0AAV9A6V0"/>
<keyword evidence="2" id="KW-1185">Reference proteome</keyword>
<organism evidence="1 2">
    <name type="scientific">Acorus gramineus</name>
    <name type="common">Dwarf sweet flag</name>
    <dbReference type="NCBI Taxonomy" id="55184"/>
    <lineage>
        <taxon>Eukaryota</taxon>
        <taxon>Viridiplantae</taxon>
        <taxon>Streptophyta</taxon>
        <taxon>Embryophyta</taxon>
        <taxon>Tracheophyta</taxon>
        <taxon>Spermatophyta</taxon>
        <taxon>Magnoliopsida</taxon>
        <taxon>Liliopsida</taxon>
        <taxon>Acoraceae</taxon>
        <taxon>Acorus</taxon>
    </lineage>
</organism>